<gene>
    <name evidence="2" type="ORF">SLLFYP71_00838</name>
</gene>
<keyword evidence="1" id="KW-0472">Membrane</keyword>
<organism evidence="2">
    <name type="scientific">Streptococcus lutetiensis</name>
    <dbReference type="NCBI Taxonomy" id="150055"/>
    <lineage>
        <taxon>Bacteria</taxon>
        <taxon>Bacillati</taxon>
        <taxon>Bacillota</taxon>
        <taxon>Bacilli</taxon>
        <taxon>Lactobacillales</taxon>
        <taxon>Streptococcaceae</taxon>
        <taxon>Streptococcus</taxon>
    </lineage>
</organism>
<accession>A0A6N3A4V9</accession>
<feature type="transmembrane region" description="Helical" evidence="1">
    <location>
        <begin position="26"/>
        <end position="43"/>
    </location>
</feature>
<keyword evidence="1" id="KW-0812">Transmembrane</keyword>
<evidence type="ECO:0000256" key="1">
    <source>
        <dbReference type="SAM" id="Phobius"/>
    </source>
</evidence>
<feature type="transmembrane region" description="Helical" evidence="1">
    <location>
        <begin position="49"/>
        <end position="71"/>
    </location>
</feature>
<protein>
    <submittedName>
        <fullName evidence="2">Uncharacterized protein</fullName>
    </submittedName>
</protein>
<name>A0A6N3A4V9_9STRE</name>
<sequence length="75" mass="8566">MKRKGGDVEMEKIRAIVDRQESRKETGMFLLFLGESLFVFSYFMKMSNFLFGMGLGMSMILNLLAVIFLSAKGEE</sequence>
<reference evidence="2" key="1">
    <citation type="submission" date="2019-11" db="EMBL/GenBank/DDBJ databases">
        <authorList>
            <person name="Feng L."/>
        </authorList>
    </citation>
    <scope>NUCLEOTIDE SEQUENCE</scope>
    <source>
        <strain evidence="2">SLutetiensisLFYP71</strain>
    </source>
</reference>
<keyword evidence="1" id="KW-1133">Transmembrane helix</keyword>
<dbReference type="AlphaFoldDB" id="A0A6N3A4V9"/>
<proteinExistence type="predicted"/>
<evidence type="ECO:0000313" key="2">
    <source>
        <dbReference type="EMBL" id="VYT84936.1"/>
    </source>
</evidence>
<dbReference type="EMBL" id="CACRUI010000007">
    <property type="protein sequence ID" value="VYT84936.1"/>
    <property type="molecule type" value="Genomic_DNA"/>
</dbReference>